<dbReference type="Gene3D" id="3.40.50.2000">
    <property type="entry name" value="Glycogen Phosphorylase B"/>
    <property type="match status" value="2"/>
</dbReference>
<accession>A0ABT6H838</accession>
<comment type="caution">
    <text evidence="2">The sequence shown here is derived from an EMBL/GenBank/DDBJ whole genome shotgun (WGS) entry which is preliminary data.</text>
</comment>
<name>A0ABT6H838_9BACI</name>
<evidence type="ECO:0000313" key="2">
    <source>
        <dbReference type="EMBL" id="MDG5755492.1"/>
    </source>
</evidence>
<proteinExistence type="predicted"/>
<organism evidence="2 3">
    <name type="scientific">Ectobacillus antri</name>
    <dbReference type="NCBI Taxonomy" id="2486280"/>
    <lineage>
        <taxon>Bacteria</taxon>
        <taxon>Bacillati</taxon>
        <taxon>Bacillota</taxon>
        <taxon>Bacilli</taxon>
        <taxon>Bacillales</taxon>
        <taxon>Bacillaceae</taxon>
        <taxon>Ectobacillus</taxon>
    </lineage>
</organism>
<dbReference type="EC" id="2.4.-.-" evidence="2"/>
<gene>
    <name evidence="2" type="ORF">P6P90_16475</name>
</gene>
<dbReference type="PANTHER" id="PTHR12526">
    <property type="entry name" value="GLYCOSYLTRANSFERASE"/>
    <property type="match status" value="1"/>
</dbReference>
<evidence type="ECO:0000313" key="3">
    <source>
        <dbReference type="Proteomes" id="UP001218246"/>
    </source>
</evidence>
<keyword evidence="2" id="KW-0328">Glycosyltransferase</keyword>
<feature type="domain" description="Glycosyl transferase family 1" evidence="1">
    <location>
        <begin position="165"/>
        <end position="322"/>
    </location>
</feature>
<dbReference type="RefSeq" id="WP_278018672.1">
    <property type="nucleotide sequence ID" value="NZ_JARRRY010000030.1"/>
</dbReference>
<dbReference type="Pfam" id="PF00534">
    <property type="entry name" value="Glycos_transf_1"/>
    <property type="match status" value="1"/>
</dbReference>
<dbReference type="Proteomes" id="UP001218246">
    <property type="component" value="Unassembled WGS sequence"/>
</dbReference>
<reference evidence="2 3" key="1">
    <citation type="submission" date="2023-04" db="EMBL/GenBank/DDBJ databases">
        <title>Ectobacillus antri isolated from activated sludge.</title>
        <authorList>
            <person name="Yan P."/>
            <person name="Liu X."/>
        </authorList>
    </citation>
    <scope>NUCLEOTIDE SEQUENCE [LARGE SCALE GENOMIC DNA]</scope>
    <source>
        <strain evidence="2 3">C18H</strain>
    </source>
</reference>
<keyword evidence="3" id="KW-1185">Reference proteome</keyword>
<protein>
    <submittedName>
        <fullName evidence="2">Glycosyltransferase family 4 protein</fullName>
        <ecNumber evidence="2">2.4.-.-</ecNumber>
    </submittedName>
</protein>
<dbReference type="GO" id="GO:0016757">
    <property type="term" value="F:glycosyltransferase activity"/>
    <property type="evidence" value="ECO:0007669"/>
    <property type="project" value="UniProtKB-KW"/>
</dbReference>
<dbReference type="InterPro" id="IPR001296">
    <property type="entry name" value="Glyco_trans_1"/>
</dbReference>
<keyword evidence="2" id="KW-0808">Transferase</keyword>
<dbReference type="SUPFAM" id="SSF53756">
    <property type="entry name" value="UDP-Glycosyltransferase/glycogen phosphorylase"/>
    <property type="match status" value="1"/>
</dbReference>
<sequence length="351" mass="39999">MNVIMIGSHLRVTGGITRVVKNYIEADLGKKVNLEYFPTYYGAGHVVNIIYFIIQFLKLFIKINILSQKYDVAHIHMSYRGSFVRKRQIINLLAKANIPVILHMHGSQFKDFYNESNDKKKQQIVETLNKVKVILALGEQWKSYYESICETEVISLDNAVFPKQSINNTADKIYITTMGVLSQRKGTYDLIEVGARLKGKIDNKYKFVLAGDGEIDKVKKKIADLGLDDLFIVPGWISDDKTIEEIYQKTIIYVLPSYNEGMPMSILEAMSYGLPIISTNVGSIASVVKESNGYIIEPGDVERLYNNILQMLNNPQDLELMSRENVNKITSEYNIFKSLENLVPLYKKVTN</sequence>
<dbReference type="CDD" id="cd03801">
    <property type="entry name" value="GT4_PimA-like"/>
    <property type="match status" value="1"/>
</dbReference>
<dbReference type="EMBL" id="JARULN010000030">
    <property type="protein sequence ID" value="MDG5755492.1"/>
    <property type="molecule type" value="Genomic_DNA"/>
</dbReference>
<evidence type="ECO:0000259" key="1">
    <source>
        <dbReference type="Pfam" id="PF00534"/>
    </source>
</evidence>